<dbReference type="KEGG" id="fcy:FRACYDRAFT_252749"/>
<dbReference type="AlphaFoldDB" id="A0A1E7EM01"/>
<evidence type="ECO:0000313" key="2">
    <source>
        <dbReference type="EMBL" id="OEU06867.1"/>
    </source>
</evidence>
<gene>
    <name evidence="2" type="ORF">FRACYDRAFT_252749</name>
</gene>
<sequence>MTVLQSSTVMVVVLVEGLSTSSSSSSSTKKSSTIIYSSTDIPPLVDVPVWSMATLNNDSDTNTTTRTTTNMNIITYVTPISIRPNRLYAVGLFKKTLSRENFLREKTCILQLLCDSTEHISCVKLLGGQSGYDLQKQNVLEQEESLNNDHGIGIGELQDLTSSASSSEVVLPKVLPGCVQYLKLSLVGDDIIEYEDGEEESSSHDIVICKVDEMWTTTTSTSTSSVEGKEVVVEGEPKKQQQKQQYLSTGRLRELGIITEQGRIAITATE</sequence>
<dbReference type="EMBL" id="KV784395">
    <property type="protein sequence ID" value="OEU06867.1"/>
    <property type="molecule type" value="Genomic_DNA"/>
</dbReference>
<dbReference type="InterPro" id="IPR012349">
    <property type="entry name" value="Split_barrel_FMN-bd"/>
</dbReference>
<protein>
    <submittedName>
        <fullName evidence="2">Uncharacterized protein</fullName>
    </submittedName>
</protein>
<dbReference type="InParanoid" id="A0A1E7EM01"/>
<feature type="chain" id="PRO_5009192097" evidence="1">
    <location>
        <begin position="18"/>
        <end position="270"/>
    </location>
</feature>
<accession>A0A1E7EM01</accession>
<proteinExistence type="predicted"/>
<evidence type="ECO:0000256" key="1">
    <source>
        <dbReference type="SAM" id="SignalP"/>
    </source>
</evidence>
<dbReference type="OrthoDB" id="507659at2759"/>
<feature type="signal peptide" evidence="1">
    <location>
        <begin position="1"/>
        <end position="17"/>
    </location>
</feature>
<reference evidence="2 3" key="1">
    <citation type="submission" date="2016-09" db="EMBL/GenBank/DDBJ databases">
        <title>Extensive genetic diversity and differential bi-allelic expression allows diatom success in the polar Southern Ocean.</title>
        <authorList>
            <consortium name="DOE Joint Genome Institute"/>
            <person name="Mock T."/>
            <person name="Otillar R.P."/>
            <person name="Strauss J."/>
            <person name="Dupont C."/>
            <person name="Frickenhaus S."/>
            <person name="Maumus F."/>
            <person name="Mcmullan M."/>
            <person name="Sanges R."/>
            <person name="Schmutz J."/>
            <person name="Toseland A."/>
            <person name="Valas R."/>
            <person name="Veluchamy A."/>
            <person name="Ward B.J."/>
            <person name="Allen A."/>
            <person name="Barry K."/>
            <person name="Falciatore A."/>
            <person name="Ferrante M."/>
            <person name="Fortunato A.E."/>
            <person name="Gloeckner G."/>
            <person name="Gruber A."/>
            <person name="Hipkin R."/>
            <person name="Janech M."/>
            <person name="Kroth P."/>
            <person name="Leese F."/>
            <person name="Lindquist E."/>
            <person name="Lyon B.R."/>
            <person name="Martin J."/>
            <person name="Mayer C."/>
            <person name="Parker M."/>
            <person name="Quesneville H."/>
            <person name="Raymond J."/>
            <person name="Uhlig C."/>
            <person name="Valentin K.U."/>
            <person name="Worden A.Z."/>
            <person name="Armbrust E.V."/>
            <person name="Bowler C."/>
            <person name="Green B."/>
            <person name="Moulton V."/>
            <person name="Van Oosterhout C."/>
            <person name="Grigoriev I."/>
        </authorList>
    </citation>
    <scope>NUCLEOTIDE SEQUENCE [LARGE SCALE GENOMIC DNA]</scope>
    <source>
        <strain evidence="2 3">CCMP1102</strain>
    </source>
</reference>
<evidence type="ECO:0000313" key="3">
    <source>
        <dbReference type="Proteomes" id="UP000095751"/>
    </source>
</evidence>
<name>A0A1E7EM01_9STRA</name>
<dbReference type="Proteomes" id="UP000095751">
    <property type="component" value="Unassembled WGS sequence"/>
</dbReference>
<keyword evidence="3" id="KW-1185">Reference proteome</keyword>
<organism evidence="2 3">
    <name type="scientific">Fragilariopsis cylindrus CCMP1102</name>
    <dbReference type="NCBI Taxonomy" id="635003"/>
    <lineage>
        <taxon>Eukaryota</taxon>
        <taxon>Sar</taxon>
        <taxon>Stramenopiles</taxon>
        <taxon>Ochrophyta</taxon>
        <taxon>Bacillariophyta</taxon>
        <taxon>Bacillariophyceae</taxon>
        <taxon>Bacillariophycidae</taxon>
        <taxon>Bacillariales</taxon>
        <taxon>Bacillariaceae</taxon>
        <taxon>Fragilariopsis</taxon>
    </lineage>
</organism>
<keyword evidence="1" id="KW-0732">Signal</keyword>
<dbReference type="Gene3D" id="2.30.110.10">
    <property type="entry name" value="Electron Transport, Fmn-binding Protein, Chain A"/>
    <property type="match status" value="1"/>
</dbReference>